<reference evidence="2" key="1">
    <citation type="submission" date="2023-06" db="EMBL/GenBank/DDBJ databases">
        <title>Male Hemibagrus guttatus genome.</title>
        <authorList>
            <person name="Bian C."/>
        </authorList>
    </citation>
    <scope>NUCLEOTIDE SEQUENCE</scope>
    <source>
        <strain evidence="2">Male_cb2023</strain>
        <tissue evidence="2">Muscle</tissue>
    </source>
</reference>
<dbReference type="EMBL" id="JAUCMX010000189">
    <property type="protein sequence ID" value="KAK3506062.1"/>
    <property type="molecule type" value="Genomic_DNA"/>
</dbReference>
<organism evidence="2 3">
    <name type="scientific">Hemibagrus guttatus</name>
    <dbReference type="NCBI Taxonomy" id="175788"/>
    <lineage>
        <taxon>Eukaryota</taxon>
        <taxon>Metazoa</taxon>
        <taxon>Chordata</taxon>
        <taxon>Craniata</taxon>
        <taxon>Vertebrata</taxon>
        <taxon>Euteleostomi</taxon>
        <taxon>Actinopterygii</taxon>
        <taxon>Neopterygii</taxon>
        <taxon>Teleostei</taxon>
        <taxon>Ostariophysi</taxon>
        <taxon>Siluriformes</taxon>
        <taxon>Bagridae</taxon>
        <taxon>Hemibagrus</taxon>
    </lineage>
</organism>
<keyword evidence="3" id="KW-1185">Reference proteome</keyword>
<accession>A0AAE0PQR5</accession>
<evidence type="ECO:0000313" key="2">
    <source>
        <dbReference type="EMBL" id="KAK3506062.1"/>
    </source>
</evidence>
<sequence length="84" mass="9172">MNKRHRPLSPVKPARPGVNAPEKNKCFLSPLVKTTPGHCPQACPLLNAVSTASAKALAGHVLRRAHQETLEGTKFHQPDMKTTR</sequence>
<dbReference type="AlphaFoldDB" id="A0AAE0PQR5"/>
<evidence type="ECO:0000313" key="3">
    <source>
        <dbReference type="Proteomes" id="UP001274896"/>
    </source>
</evidence>
<evidence type="ECO:0000256" key="1">
    <source>
        <dbReference type="SAM" id="MobiDB-lite"/>
    </source>
</evidence>
<proteinExistence type="predicted"/>
<dbReference type="Proteomes" id="UP001274896">
    <property type="component" value="Unassembled WGS sequence"/>
</dbReference>
<protein>
    <submittedName>
        <fullName evidence="2">Uncharacterized protein</fullName>
    </submittedName>
</protein>
<comment type="caution">
    <text evidence="2">The sequence shown here is derived from an EMBL/GenBank/DDBJ whole genome shotgun (WGS) entry which is preliminary data.</text>
</comment>
<gene>
    <name evidence="2" type="ORF">QTP70_021174</name>
</gene>
<name>A0AAE0PQR5_9TELE</name>
<feature type="region of interest" description="Disordered" evidence="1">
    <location>
        <begin position="1"/>
        <end position="23"/>
    </location>
</feature>